<evidence type="ECO:0000313" key="2">
    <source>
        <dbReference type="EMBL" id="CEG22663.1"/>
    </source>
</evidence>
<name>A0A098EK41_9BACL</name>
<dbReference type="OrthoDB" id="2427957at2"/>
<organism evidence="2 3">
    <name type="scientific">Planococcus massiliensis</name>
    <dbReference type="NCBI Taxonomy" id="1499687"/>
    <lineage>
        <taxon>Bacteria</taxon>
        <taxon>Bacillati</taxon>
        <taxon>Bacillota</taxon>
        <taxon>Bacilli</taxon>
        <taxon>Bacillales</taxon>
        <taxon>Caryophanaceae</taxon>
        <taxon>Planococcus</taxon>
    </lineage>
</organism>
<protein>
    <submittedName>
        <fullName evidence="2">Uncharacterized protein</fullName>
    </submittedName>
</protein>
<dbReference type="RefSeq" id="WP_052651454.1">
    <property type="nucleotide sequence ID" value="NZ_CCXS01000001.1"/>
</dbReference>
<dbReference type="EMBL" id="CCXS01000001">
    <property type="protein sequence ID" value="CEG22663.1"/>
    <property type="molecule type" value="Genomic_DNA"/>
</dbReference>
<reference evidence="2 3" key="1">
    <citation type="submission" date="2014-09" db="EMBL/GenBank/DDBJ databases">
        <authorList>
            <person name="Urmite Genomes Urmite Genomes"/>
        </authorList>
    </citation>
    <scope>NUCLEOTIDE SEQUENCE [LARGE SCALE GENOMIC DNA]</scope>
    <source>
        <strain evidence="2 3">ES2</strain>
    </source>
</reference>
<dbReference type="STRING" id="1499687.BN1080_01596"/>
<evidence type="ECO:0000313" key="3">
    <source>
        <dbReference type="Proteomes" id="UP000043699"/>
    </source>
</evidence>
<keyword evidence="1" id="KW-0472">Membrane</keyword>
<sequence>MNSLLFYFIPLIIFGVINNWIEQFSWPYYLVLLLAFLLFQLARLRYPKDAVPGIAKISQGLFYALTVAIILRDKYLDAALVNVLIAFTLVAVLVEISQNRKKPSQ</sequence>
<keyword evidence="1" id="KW-1133">Transmembrane helix</keyword>
<gene>
    <name evidence="2" type="ORF">BN1080_01596</name>
</gene>
<dbReference type="Proteomes" id="UP000043699">
    <property type="component" value="Unassembled WGS sequence"/>
</dbReference>
<feature type="transmembrane region" description="Helical" evidence="1">
    <location>
        <begin position="78"/>
        <end position="96"/>
    </location>
</feature>
<evidence type="ECO:0000256" key="1">
    <source>
        <dbReference type="SAM" id="Phobius"/>
    </source>
</evidence>
<accession>A0A098EK41</accession>
<proteinExistence type="predicted"/>
<feature type="transmembrane region" description="Helical" evidence="1">
    <location>
        <begin position="53"/>
        <end position="72"/>
    </location>
</feature>
<keyword evidence="1" id="KW-0812">Transmembrane</keyword>
<dbReference type="AlphaFoldDB" id="A0A098EK41"/>
<feature type="transmembrane region" description="Helical" evidence="1">
    <location>
        <begin position="27"/>
        <end position="46"/>
    </location>
</feature>
<feature type="transmembrane region" description="Helical" evidence="1">
    <location>
        <begin position="5"/>
        <end position="21"/>
    </location>
</feature>
<keyword evidence="3" id="KW-1185">Reference proteome</keyword>